<dbReference type="Gene3D" id="1.10.10.10">
    <property type="entry name" value="Winged helix-like DNA-binding domain superfamily/Winged helix DNA-binding domain"/>
    <property type="match status" value="1"/>
</dbReference>
<evidence type="ECO:0000256" key="2">
    <source>
        <dbReference type="ARBA" id="ARBA00023015"/>
    </source>
</evidence>
<feature type="region of interest" description="Disordered" evidence="7">
    <location>
        <begin position="239"/>
        <end position="373"/>
    </location>
</feature>
<dbReference type="InterPro" id="IPR036390">
    <property type="entry name" value="WH_DNA-bd_sf"/>
</dbReference>
<evidence type="ECO:0000256" key="1">
    <source>
        <dbReference type="ARBA" id="ARBA00004123"/>
    </source>
</evidence>
<evidence type="ECO:0000256" key="5">
    <source>
        <dbReference type="ARBA" id="ARBA00023242"/>
    </source>
</evidence>
<comment type="subcellular location">
    <subcellularLocation>
        <location evidence="1 6">Nucleus</location>
    </subcellularLocation>
</comment>
<keyword evidence="2" id="KW-0805">Transcription regulation</keyword>
<dbReference type="AlphaFoldDB" id="A0A8B8X9W8"/>
<evidence type="ECO:0000256" key="7">
    <source>
        <dbReference type="SAM" id="MobiDB-lite"/>
    </source>
</evidence>
<dbReference type="GeneID" id="118894286"/>
<feature type="domain" description="Fork-head" evidence="8">
    <location>
        <begin position="78"/>
        <end position="173"/>
    </location>
</feature>
<evidence type="ECO:0000259" key="8">
    <source>
        <dbReference type="PROSITE" id="PS50039"/>
    </source>
</evidence>
<evidence type="ECO:0000256" key="4">
    <source>
        <dbReference type="ARBA" id="ARBA00023163"/>
    </source>
</evidence>
<evidence type="ECO:0000313" key="9">
    <source>
        <dbReference type="Proteomes" id="UP000694857"/>
    </source>
</evidence>
<reference evidence="10" key="1">
    <citation type="submission" date="2025-08" db="UniProtKB">
        <authorList>
            <consortium name="RefSeq"/>
        </authorList>
    </citation>
    <scope>IDENTIFICATION</scope>
    <source>
        <tissue evidence="10">Epidermis and Blubber</tissue>
    </source>
</reference>
<dbReference type="PANTHER" id="PTHR46078">
    <property type="entry name" value="FORKHEAD BOX PROTEIN J2 FAMILY MEMBER"/>
    <property type="match status" value="1"/>
</dbReference>
<feature type="compositionally biased region" description="Polar residues" evidence="7">
    <location>
        <begin position="257"/>
        <end position="302"/>
    </location>
</feature>
<organism evidence="9 10">
    <name type="scientific">Balaenoptera musculus</name>
    <name type="common">Blue whale</name>
    <dbReference type="NCBI Taxonomy" id="9771"/>
    <lineage>
        <taxon>Eukaryota</taxon>
        <taxon>Metazoa</taxon>
        <taxon>Chordata</taxon>
        <taxon>Craniata</taxon>
        <taxon>Vertebrata</taxon>
        <taxon>Euteleostomi</taxon>
        <taxon>Mammalia</taxon>
        <taxon>Eutheria</taxon>
        <taxon>Laurasiatheria</taxon>
        <taxon>Artiodactyla</taxon>
        <taxon>Whippomorpha</taxon>
        <taxon>Cetacea</taxon>
        <taxon>Mysticeti</taxon>
        <taxon>Balaenopteridae</taxon>
        <taxon>Balaenoptera</taxon>
    </lineage>
</organism>
<feature type="compositionally biased region" description="Polar residues" evidence="7">
    <location>
        <begin position="184"/>
        <end position="196"/>
    </location>
</feature>
<evidence type="ECO:0000256" key="3">
    <source>
        <dbReference type="ARBA" id="ARBA00023125"/>
    </source>
</evidence>
<dbReference type="InterPro" id="IPR018122">
    <property type="entry name" value="TF_fork_head_CS_1"/>
</dbReference>
<protein>
    <submittedName>
        <fullName evidence="10">Forkhead box protein J3 isoform X5</fullName>
    </submittedName>
</protein>
<dbReference type="GO" id="GO:0005634">
    <property type="term" value="C:nucleus"/>
    <property type="evidence" value="ECO:0007669"/>
    <property type="project" value="UniProtKB-SubCell"/>
</dbReference>
<dbReference type="Pfam" id="PF00250">
    <property type="entry name" value="Forkhead"/>
    <property type="match status" value="1"/>
</dbReference>
<proteinExistence type="predicted"/>
<feature type="compositionally biased region" description="Low complexity" evidence="7">
    <location>
        <begin position="327"/>
        <end position="345"/>
    </location>
</feature>
<dbReference type="PANTHER" id="PTHR46078:SF3">
    <property type="entry name" value="FORKHEAD BOX PROTEIN J3"/>
    <property type="match status" value="1"/>
</dbReference>
<keyword evidence="4" id="KW-0804">Transcription</keyword>
<dbReference type="Proteomes" id="UP000694857">
    <property type="component" value="Chromosome 1"/>
</dbReference>
<dbReference type="InterPro" id="IPR036388">
    <property type="entry name" value="WH-like_DNA-bd_sf"/>
</dbReference>
<evidence type="ECO:0000313" key="10">
    <source>
        <dbReference type="RefSeq" id="XP_036706321.1"/>
    </source>
</evidence>
<dbReference type="PROSITE" id="PS00657">
    <property type="entry name" value="FORK_HEAD_1"/>
    <property type="match status" value="1"/>
</dbReference>
<keyword evidence="5 6" id="KW-0539">Nucleus</keyword>
<dbReference type="PRINTS" id="PR00053">
    <property type="entry name" value="FORKHEAD"/>
</dbReference>
<feature type="compositionally biased region" description="Polar residues" evidence="7">
    <location>
        <begin position="42"/>
        <end position="62"/>
    </location>
</feature>
<name>A0A8B8X9W8_BALMU</name>
<feature type="region of interest" description="Disordered" evidence="7">
    <location>
        <begin position="41"/>
        <end position="62"/>
    </location>
</feature>
<dbReference type="CTD" id="22887"/>
<feature type="compositionally biased region" description="Low complexity" evidence="7">
    <location>
        <begin position="241"/>
        <end position="256"/>
    </location>
</feature>
<feature type="DNA-binding region" description="Fork-head" evidence="6">
    <location>
        <begin position="78"/>
        <end position="173"/>
    </location>
</feature>
<dbReference type="CDD" id="cd20052">
    <property type="entry name" value="FH_FOXJ3"/>
    <property type="match status" value="1"/>
</dbReference>
<dbReference type="PROSITE" id="PS50039">
    <property type="entry name" value="FORK_HEAD_3"/>
    <property type="match status" value="1"/>
</dbReference>
<evidence type="ECO:0000256" key="6">
    <source>
        <dbReference type="PROSITE-ProRule" id="PRU00089"/>
    </source>
</evidence>
<dbReference type="FunFam" id="1.10.10.10:FF:000088">
    <property type="entry name" value="Forkhead box protein J3"/>
    <property type="match status" value="1"/>
</dbReference>
<gene>
    <name evidence="10" type="primary">FOXJ3</name>
</gene>
<keyword evidence="9" id="KW-1185">Reference proteome</keyword>
<accession>A0A8B8X9W8</accession>
<feature type="region of interest" description="Disordered" evidence="7">
    <location>
        <begin position="143"/>
        <end position="197"/>
    </location>
</feature>
<keyword evidence="3 6" id="KW-0238">DNA-binding</keyword>
<dbReference type="SUPFAM" id="SSF46785">
    <property type="entry name" value="Winged helix' DNA-binding domain"/>
    <property type="match status" value="1"/>
</dbReference>
<dbReference type="GO" id="GO:0000981">
    <property type="term" value="F:DNA-binding transcription factor activity, RNA polymerase II-specific"/>
    <property type="evidence" value="ECO:0007669"/>
    <property type="project" value="TreeGrafter"/>
</dbReference>
<dbReference type="InterPro" id="IPR030456">
    <property type="entry name" value="TF_fork_head_CS_2"/>
</dbReference>
<dbReference type="PROSITE" id="PS00658">
    <property type="entry name" value="FORK_HEAD_2"/>
    <property type="match status" value="1"/>
</dbReference>
<sequence>MGLYGQACPSVTSLRMTSELESSLTSMDWLPQLTMRAAIQKSDATQNAHGTGISKKNTLLDPNTTLDQEEVQQHKDGKPPYSYASLITFAINSSPKKKMTLSEIYQWICDNFPYYREAGSGWKNSIRHNLSLNKCFLKVPRSKDDPGKGSYWAIDTNPKEDALPTRPKKRARSVERVTNHPEPVSQSLTPQQQPQYNLPERDKQLLFSEYNFEDLSASFRSLYKSVFEQSLSQQGLMNIPSESSQQSHTSCSYQHSPGSTVSSHPHSNQSSLTNSHGSGLNTTGSNSVAQVSLSHPQMHTQPSPHPSHRPHGLPQHPQRPQHPAPHPQQHSQLQSPHPQHPSPHQHVQHHPNHQHQTLTHQAPPPPQQVSCNSGVSNDWYATLDMLKESCRIASSVNWSDVDLSQFQGLMESMRQADLKNWSLDQVQFADLCSSLNQFFTQTGLIHSQSNVQQNVCHGAMHPTKPSQHIGTGNLYIDSRQNLAPSVMPPPGYPHIPQALSTPGTTIAGHHGAMNQQHMMPSQAFQMRRSLPPDDIQDDFDWDSIV</sequence>
<dbReference type="SMART" id="SM00339">
    <property type="entry name" value="FH"/>
    <property type="match status" value="1"/>
</dbReference>
<dbReference type="InterPro" id="IPR001766">
    <property type="entry name" value="Fork_head_dom"/>
</dbReference>
<dbReference type="GO" id="GO:0000978">
    <property type="term" value="F:RNA polymerase II cis-regulatory region sequence-specific DNA binding"/>
    <property type="evidence" value="ECO:0007669"/>
    <property type="project" value="TreeGrafter"/>
</dbReference>
<dbReference type="InterPro" id="IPR045912">
    <property type="entry name" value="FOXJ2/3-like"/>
</dbReference>
<dbReference type="RefSeq" id="XP_036706321.1">
    <property type="nucleotide sequence ID" value="XM_036850426.1"/>
</dbReference>